<dbReference type="SUPFAM" id="SSF52343">
    <property type="entry name" value="Ferredoxin reductase-like, C-terminal NADP-linked domain"/>
    <property type="match status" value="1"/>
</dbReference>
<dbReference type="PRINTS" id="PR00371">
    <property type="entry name" value="FPNCR"/>
</dbReference>
<sequence length="616" mass="69946">MFLLKKIHKWLSILIGLQLLIWLSTGLFFNLMDHQKTSGNQFRQSPAIAQVNEDKLVEPQRVLLKSKPAVSLKQISLLEKPYYLLTHEKGLYSHLNNSYSLVDAYSGRQVIIDELMASELAQASYKGQEEISSVIKMSPPYDDIPREQNNVWQINYADDVNTSVYIDAGSGRVVKHSNDDKRFADIFFMLHFMDYGSEGSFNNVQIIIFATFTFFFALTGLIWTIELGFNGQYKVNFVRKKRKLILFDMNQQPMGEFEVTTKSNLLDGLIEHDIALSSTCGGGGTCGQCRVRFDKTTKVTPADHFHFTDEQLQQGYRLACQHDATEIEEITLVDVTKAKKHSLELTNSEFISPYIKELRFKVIGDYNLVFKAGAHMRFYIPPAKGVSIPQRLPESLKPHWHHIEHLEYEHKACSRSYSLANGNGQIEGGTNELVFTIKIQNSPNKSVLPGVGSSYLCNLGLGQTIEAVGPFENFYAKPPSNKTMMLIGAGSGMAPLKSLIEEQLNQTHKGWNANRDIYFFYGARSEDDLLYKDEFFKLSKRHPHFHYYPVLSRPSNEWSGAKGYVQDLLELNINSVCQMEDVEFYLCGPANMMSATIDLLKTKNVNANNIAFDEFS</sequence>
<dbReference type="PANTHER" id="PTHR43644:SF1">
    <property type="entry name" value="NAD(P)H-FLAVIN REDUCTASE"/>
    <property type="match status" value="1"/>
</dbReference>
<comment type="caution">
    <text evidence="7">The sequence shown here is derived from an EMBL/GenBank/DDBJ whole genome shotgun (WGS) entry which is preliminary data.</text>
</comment>
<keyword evidence="2" id="KW-0274">FAD</keyword>
<dbReference type="Gene3D" id="3.10.20.30">
    <property type="match status" value="1"/>
</dbReference>
<dbReference type="PROSITE" id="PS51085">
    <property type="entry name" value="2FE2S_FER_2"/>
    <property type="match status" value="1"/>
</dbReference>
<keyword evidence="1" id="KW-0285">Flavoprotein</keyword>
<keyword evidence="4" id="KW-0812">Transmembrane</keyword>
<dbReference type="InterPro" id="IPR039261">
    <property type="entry name" value="FNR_nucleotide-bd"/>
</dbReference>
<evidence type="ECO:0000256" key="2">
    <source>
        <dbReference type="ARBA" id="ARBA00022827"/>
    </source>
</evidence>
<evidence type="ECO:0000259" key="5">
    <source>
        <dbReference type="PROSITE" id="PS51085"/>
    </source>
</evidence>
<keyword evidence="4" id="KW-0472">Membrane</keyword>
<dbReference type="Gene3D" id="2.40.30.10">
    <property type="entry name" value="Translation factors"/>
    <property type="match status" value="1"/>
</dbReference>
<dbReference type="InterPro" id="IPR001709">
    <property type="entry name" value="Flavoprot_Pyr_Nucl_cyt_Rdtase"/>
</dbReference>
<feature type="domain" description="2Fe-2S ferredoxin-type" evidence="5">
    <location>
        <begin position="243"/>
        <end position="338"/>
    </location>
</feature>
<dbReference type="PANTHER" id="PTHR43644">
    <property type="entry name" value="NA(+)-TRANSLOCATING NADH-QUINONE REDUCTASE SUBUNIT"/>
    <property type="match status" value="1"/>
</dbReference>
<name>A0A1Y5E3S1_COLPS</name>
<dbReference type="InterPro" id="IPR036010">
    <property type="entry name" value="2Fe-2S_ferredoxin-like_sf"/>
</dbReference>
<dbReference type="Proteomes" id="UP000243053">
    <property type="component" value="Unassembled WGS sequence"/>
</dbReference>
<dbReference type="EMBL" id="MAAF01000105">
    <property type="protein sequence ID" value="OUR76046.1"/>
    <property type="molecule type" value="Genomic_DNA"/>
</dbReference>
<keyword evidence="4" id="KW-1133">Transmembrane helix</keyword>
<dbReference type="Pfam" id="PF00175">
    <property type="entry name" value="NAD_binding_1"/>
    <property type="match status" value="1"/>
</dbReference>
<reference evidence="8" key="1">
    <citation type="journal article" date="2017" name="Proc. Natl. Acad. Sci. U.S.A.">
        <title>Simulation of Deepwater Horizon oil plume reveals substrate specialization within a complex community of hydrocarbon degraders.</title>
        <authorList>
            <person name="Hu P."/>
            <person name="Dubinsky E.A."/>
            <person name="Probst A.J."/>
            <person name="Wang J."/>
            <person name="Sieber C.M.K."/>
            <person name="Tom L.M."/>
            <person name="Gardinali P."/>
            <person name="Banfield J.F."/>
            <person name="Atlas R.M."/>
            <person name="Andersen G.L."/>
        </authorList>
    </citation>
    <scope>NUCLEOTIDE SEQUENCE [LARGE SCALE GENOMIC DNA]</scope>
</reference>
<proteinExistence type="predicted"/>
<evidence type="ECO:0000259" key="6">
    <source>
        <dbReference type="PROSITE" id="PS51384"/>
    </source>
</evidence>
<feature type="transmembrane region" description="Helical" evidence="4">
    <location>
        <begin position="206"/>
        <end position="229"/>
    </location>
</feature>
<keyword evidence="3 7" id="KW-0830">Ubiquinone</keyword>
<feature type="domain" description="FAD-binding FR-type" evidence="6">
    <location>
        <begin position="338"/>
        <end position="477"/>
    </location>
</feature>
<dbReference type="SUPFAM" id="SSF54292">
    <property type="entry name" value="2Fe-2S ferredoxin-like"/>
    <property type="match status" value="1"/>
</dbReference>
<dbReference type="InterPro" id="IPR001433">
    <property type="entry name" value="OxRdtase_FAD/NAD-bd"/>
</dbReference>
<dbReference type="AlphaFoldDB" id="A0A1Y5E3S1"/>
<dbReference type="InterPro" id="IPR017938">
    <property type="entry name" value="Riboflavin_synthase-like_b-brl"/>
</dbReference>
<evidence type="ECO:0000256" key="4">
    <source>
        <dbReference type="SAM" id="Phobius"/>
    </source>
</evidence>
<gene>
    <name evidence="7" type="ORF">A9Q75_16920</name>
</gene>
<evidence type="ECO:0000313" key="7">
    <source>
        <dbReference type="EMBL" id="OUR76046.1"/>
    </source>
</evidence>
<dbReference type="InterPro" id="IPR012675">
    <property type="entry name" value="Beta-grasp_dom_sf"/>
</dbReference>
<organism evidence="7 8">
    <name type="scientific">Colwellia psychrerythraea</name>
    <name type="common">Vibrio psychroerythus</name>
    <dbReference type="NCBI Taxonomy" id="28229"/>
    <lineage>
        <taxon>Bacteria</taxon>
        <taxon>Pseudomonadati</taxon>
        <taxon>Pseudomonadota</taxon>
        <taxon>Gammaproteobacteria</taxon>
        <taxon>Alteromonadales</taxon>
        <taxon>Colwelliaceae</taxon>
        <taxon>Colwellia</taxon>
    </lineage>
</organism>
<dbReference type="Gene3D" id="3.40.50.80">
    <property type="entry name" value="Nucleotide-binding domain of ferredoxin-NADP reductase (FNR) module"/>
    <property type="match status" value="1"/>
</dbReference>
<protein>
    <submittedName>
        <fullName evidence="7">Na+-transporting NADH:ubiquinone oxidoreductase subunit F</fullName>
    </submittedName>
</protein>
<dbReference type="GO" id="GO:0016491">
    <property type="term" value="F:oxidoreductase activity"/>
    <property type="evidence" value="ECO:0007669"/>
    <property type="project" value="InterPro"/>
</dbReference>
<dbReference type="PROSITE" id="PS51384">
    <property type="entry name" value="FAD_FR"/>
    <property type="match status" value="1"/>
</dbReference>
<evidence type="ECO:0000256" key="1">
    <source>
        <dbReference type="ARBA" id="ARBA00022630"/>
    </source>
</evidence>
<accession>A0A1Y5E3S1</accession>
<dbReference type="InterPro" id="IPR017927">
    <property type="entry name" value="FAD-bd_FR_type"/>
</dbReference>
<evidence type="ECO:0000313" key="8">
    <source>
        <dbReference type="Proteomes" id="UP000243053"/>
    </source>
</evidence>
<dbReference type="GO" id="GO:0051536">
    <property type="term" value="F:iron-sulfur cluster binding"/>
    <property type="evidence" value="ECO:0007669"/>
    <property type="project" value="InterPro"/>
</dbReference>
<dbReference type="InterPro" id="IPR001041">
    <property type="entry name" value="2Fe-2S_ferredoxin-type"/>
</dbReference>
<dbReference type="SUPFAM" id="SSF63380">
    <property type="entry name" value="Riboflavin synthase domain-like"/>
    <property type="match status" value="1"/>
</dbReference>
<dbReference type="Pfam" id="PF00111">
    <property type="entry name" value="Fer2"/>
    <property type="match status" value="1"/>
</dbReference>
<evidence type="ECO:0000256" key="3">
    <source>
        <dbReference type="ARBA" id="ARBA00023075"/>
    </source>
</evidence>